<reference evidence="1" key="1">
    <citation type="submission" date="2023-04" db="EMBL/GenBank/DDBJ databases">
        <title>Ambrosiozyma monospora NBRC 10751.</title>
        <authorList>
            <person name="Ichikawa N."/>
            <person name="Sato H."/>
            <person name="Tonouchi N."/>
        </authorList>
    </citation>
    <scope>NUCLEOTIDE SEQUENCE</scope>
    <source>
        <strain evidence="1">NBRC 10751</strain>
    </source>
</reference>
<evidence type="ECO:0000313" key="1">
    <source>
        <dbReference type="EMBL" id="GME92040.1"/>
    </source>
</evidence>
<keyword evidence="2" id="KW-1185">Reference proteome</keyword>
<gene>
    <name evidence="1" type="ORF">Amon02_000902300</name>
</gene>
<sequence length="215" mass="24055">MCRNVVKVTSILITLYSLLAIIFVVAAYAIPANQKDKDALVFQPFWIKSFKPTYFVQKGADKQCEEQFAAKFASDSREPKRTMLGGSLAKTAELEEFLGSGDAKFSANHNVSILIIAITTILVFVGALMRCIAMFEDKTYATQNNIHKPVVMYIVWGAFETIANILYLVGRVDLRFYRPDSFKRAGVIAPQDTVSDEVIDDKEDKSRSMNSSEDV</sequence>
<proteinExistence type="predicted"/>
<comment type="caution">
    <text evidence="1">The sequence shown here is derived from an EMBL/GenBank/DDBJ whole genome shotgun (WGS) entry which is preliminary data.</text>
</comment>
<accession>A0ACB5TQT0</accession>
<dbReference type="EMBL" id="BSXS01008276">
    <property type="protein sequence ID" value="GME92040.1"/>
    <property type="molecule type" value="Genomic_DNA"/>
</dbReference>
<evidence type="ECO:0000313" key="2">
    <source>
        <dbReference type="Proteomes" id="UP001165064"/>
    </source>
</evidence>
<name>A0ACB5TQT0_AMBMO</name>
<protein>
    <submittedName>
        <fullName evidence="1">Unnamed protein product</fullName>
    </submittedName>
</protein>
<dbReference type="Proteomes" id="UP001165064">
    <property type="component" value="Unassembled WGS sequence"/>
</dbReference>
<organism evidence="1 2">
    <name type="scientific">Ambrosiozyma monospora</name>
    <name type="common">Yeast</name>
    <name type="synonym">Endomycopsis monosporus</name>
    <dbReference type="NCBI Taxonomy" id="43982"/>
    <lineage>
        <taxon>Eukaryota</taxon>
        <taxon>Fungi</taxon>
        <taxon>Dikarya</taxon>
        <taxon>Ascomycota</taxon>
        <taxon>Saccharomycotina</taxon>
        <taxon>Pichiomycetes</taxon>
        <taxon>Pichiales</taxon>
        <taxon>Pichiaceae</taxon>
        <taxon>Ambrosiozyma</taxon>
    </lineage>
</organism>